<comment type="caution">
    <text evidence="1">The sequence shown here is derived from an EMBL/GenBank/DDBJ whole genome shotgun (WGS) entry which is preliminary data.</text>
</comment>
<evidence type="ECO:0000313" key="1">
    <source>
        <dbReference type="EMBL" id="KAK7407728.1"/>
    </source>
</evidence>
<accession>A0AAN9SWJ5</accession>
<gene>
    <name evidence="1" type="ORF">VNO78_09765</name>
</gene>
<protein>
    <submittedName>
        <fullName evidence="1">Uncharacterized protein</fullName>
    </submittedName>
</protein>
<dbReference type="EMBL" id="JAYMYS010000002">
    <property type="protein sequence ID" value="KAK7407728.1"/>
    <property type="molecule type" value="Genomic_DNA"/>
</dbReference>
<dbReference type="Proteomes" id="UP001386955">
    <property type="component" value="Unassembled WGS sequence"/>
</dbReference>
<proteinExistence type="predicted"/>
<reference evidence="1 2" key="1">
    <citation type="submission" date="2024-01" db="EMBL/GenBank/DDBJ databases">
        <title>The genomes of 5 underutilized Papilionoideae crops provide insights into root nodulation and disease resistanc.</title>
        <authorList>
            <person name="Jiang F."/>
        </authorList>
    </citation>
    <scope>NUCLEOTIDE SEQUENCE [LARGE SCALE GENOMIC DNA]</scope>
    <source>
        <strain evidence="1">DUOXIRENSHENG_FW03</strain>
        <tissue evidence="1">Leaves</tissue>
    </source>
</reference>
<evidence type="ECO:0000313" key="2">
    <source>
        <dbReference type="Proteomes" id="UP001386955"/>
    </source>
</evidence>
<sequence length="195" mass="22265">MVIKTHVGISTNDNIPGNEIWVRYVIKQKTGMDNVTYMVIKGHFNKRVSMEVQLGSEIVNLRAEINHRKFRDGLEQFGDAEGVERERECIFLEVMVEEEGVLQCGVAKELMEELVGEMGLWVWNEGETGESIVFKLSSSSIENYISLENEIKNSLHHNMKNIEVEEERNSLLLGSLQFLMKHVKKIESTATTAVH</sequence>
<keyword evidence="2" id="KW-1185">Reference proteome</keyword>
<dbReference type="AlphaFoldDB" id="A0AAN9SWJ5"/>
<organism evidence="1 2">
    <name type="scientific">Psophocarpus tetragonolobus</name>
    <name type="common">Winged bean</name>
    <name type="synonym">Dolichos tetragonolobus</name>
    <dbReference type="NCBI Taxonomy" id="3891"/>
    <lineage>
        <taxon>Eukaryota</taxon>
        <taxon>Viridiplantae</taxon>
        <taxon>Streptophyta</taxon>
        <taxon>Embryophyta</taxon>
        <taxon>Tracheophyta</taxon>
        <taxon>Spermatophyta</taxon>
        <taxon>Magnoliopsida</taxon>
        <taxon>eudicotyledons</taxon>
        <taxon>Gunneridae</taxon>
        <taxon>Pentapetalae</taxon>
        <taxon>rosids</taxon>
        <taxon>fabids</taxon>
        <taxon>Fabales</taxon>
        <taxon>Fabaceae</taxon>
        <taxon>Papilionoideae</taxon>
        <taxon>50 kb inversion clade</taxon>
        <taxon>NPAAA clade</taxon>
        <taxon>indigoferoid/millettioid clade</taxon>
        <taxon>Phaseoleae</taxon>
        <taxon>Psophocarpus</taxon>
    </lineage>
</organism>
<name>A0AAN9SWJ5_PSOTE</name>